<dbReference type="NCBIfam" id="NF033579">
    <property type="entry name" value="transpos_IS5_2"/>
    <property type="match status" value="1"/>
</dbReference>
<evidence type="ECO:0000313" key="3">
    <source>
        <dbReference type="Proteomes" id="UP000199555"/>
    </source>
</evidence>
<accession>A0A1G9NTL9</accession>
<dbReference type="PANTHER" id="PTHR34631:SF3">
    <property type="entry name" value="ISSOD12 TRANSPOSASE TNPA_ISSOD12"/>
    <property type="match status" value="1"/>
</dbReference>
<dbReference type="AlphaFoldDB" id="A0A1G9NTL9"/>
<sequence length="290" mass="32258">MTWEAAPTGKRGRQPSYSDAAIQTSLTMKVLFGMALRQTTGFVESLLRLIGLDWAVPDFSTLSRRQKTLKVHIPYRGSDGPLHLLVDSTGIKVEGEGEWNARKHGGTKRRVWRKIHIGIDEKSLEIRAAEFTTSEIGDAPFVGQTVPRTVCWPSSLPELLDQIPPEQEIGSVTADGAFDTRKCHDAIAARGAAAIIPPRKNAKPWKPDTAGAVARNEILRTSKRVGRTIWRRWSGHHRRSRVETKMHCVKLLGQRLSARDFDRQVAEFQVRVAVLNGFTALGTPITEVEA</sequence>
<organism evidence="2 3">
    <name type="scientific">Paracoccus chinensis</name>
    <dbReference type="NCBI Taxonomy" id="525640"/>
    <lineage>
        <taxon>Bacteria</taxon>
        <taxon>Pseudomonadati</taxon>
        <taxon>Pseudomonadota</taxon>
        <taxon>Alphaproteobacteria</taxon>
        <taxon>Rhodobacterales</taxon>
        <taxon>Paracoccaceae</taxon>
        <taxon>Paracoccus</taxon>
    </lineage>
</organism>
<evidence type="ECO:0000259" key="1">
    <source>
        <dbReference type="Pfam" id="PF13737"/>
    </source>
</evidence>
<dbReference type="Pfam" id="PF13737">
    <property type="entry name" value="DDE_Tnp_1_5"/>
    <property type="match status" value="1"/>
</dbReference>
<gene>
    <name evidence="2" type="ORF">SAMN04487971_1355</name>
</gene>
<dbReference type="Proteomes" id="UP000199555">
    <property type="component" value="Unassembled WGS sequence"/>
</dbReference>
<dbReference type="InterPro" id="IPR053172">
    <property type="entry name" value="Tn903_transposase"/>
</dbReference>
<reference evidence="3" key="1">
    <citation type="submission" date="2016-10" db="EMBL/GenBank/DDBJ databases">
        <authorList>
            <person name="Varghese N."/>
            <person name="Submissions S."/>
        </authorList>
    </citation>
    <scope>NUCLEOTIDE SEQUENCE [LARGE SCALE GENOMIC DNA]</scope>
    <source>
        <strain evidence="3">CGMCC 1.7655</strain>
    </source>
</reference>
<protein>
    <submittedName>
        <fullName evidence="2">Transposase DDE domain-containing protein</fullName>
    </submittedName>
</protein>
<name>A0A1G9NTL9_9RHOB</name>
<feature type="domain" description="Transposase DDE" evidence="1">
    <location>
        <begin position="2"/>
        <end position="96"/>
    </location>
</feature>
<dbReference type="PANTHER" id="PTHR34631">
    <property type="match status" value="1"/>
</dbReference>
<dbReference type="EMBL" id="FNGE01000035">
    <property type="protein sequence ID" value="SDL89663.1"/>
    <property type="molecule type" value="Genomic_DNA"/>
</dbReference>
<evidence type="ECO:0000313" key="2">
    <source>
        <dbReference type="EMBL" id="SDL89663.1"/>
    </source>
</evidence>
<keyword evidence="3" id="KW-1185">Reference proteome</keyword>
<dbReference type="InterPro" id="IPR025668">
    <property type="entry name" value="Tnp_DDE_dom"/>
</dbReference>
<dbReference type="InterPro" id="IPR053520">
    <property type="entry name" value="Transposase_Tn903"/>
</dbReference>
<proteinExistence type="predicted"/>